<feature type="signal peptide" evidence="3">
    <location>
        <begin position="1"/>
        <end position="37"/>
    </location>
</feature>
<dbReference type="PANTHER" id="PTHR30483">
    <property type="entry name" value="LEUCINE-SPECIFIC-BINDING PROTEIN"/>
    <property type="match status" value="1"/>
</dbReference>
<dbReference type="InterPro" id="IPR028082">
    <property type="entry name" value="Peripla_BP_I"/>
</dbReference>
<dbReference type="PANTHER" id="PTHR30483:SF6">
    <property type="entry name" value="PERIPLASMIC BINDING PROTEIN OF ABC TRANSPORTER FOR NATURAL AMINO ACIDS"/>
    <property type="match status" value="1"/>
</dbReference>
<accession>A0A1G9QCB9</accession>
<keyword evidence="2 3" id="KW-0732">Signal</keyword>
<evidence type="ECO:0000256" key="2">
    <source>
        <dbReference type="ARBA" id="ARBA00022729"/>
    </source>
</evidence>
<protein>
    <submittedName>
        <fullName evidence="5">ABC-type branched-chain amino acid transport system, substrate-binding protein</fullName>
    </submittedName>
</protein>
<evidence type="ECO:0000259" key="4">
    <source>
        <dbReference type="Pfam" id="PF13458"/>
    </source>
</evidence>
<dbReference type="RefSeq" id="WP_089730390.1">
    <property type="nucleotide sequence ID" value="NZ_FNGI01000011.1"/>
</dbReference>
<evidence type="ECO:0000256" key="1">
    <source>
        <dbReference type="ARBA" id="ARBA00010062"/>
    </source>
</evidence>
<comment type="similarity">
    <text evidence="1">Belongs to the leucine-binding protein family.</text>
</comment>
<evidence type="ECO:0000313" key="6">
    <source>
        <dbReference type="Proteomes" id="UP000198654"/>
    </source>
</evidence>
<evidence type="ECO:0000256" key="3">
    <source>
        <dbReference type="SAM" id="SignalP"/>
    </source>
</evidence>
<dbReference type="SUPFAM" id="SSF53822">
    <property type="entry name" value="Periplasmic binding protein-like I"/>
    <property type="match status" value="1"/>
</dbReference>
<dbReference type="EMBL" id="FNGI01000011">
    <property type="protein sequence ID" value="SDM08712.1"/>
    <property type="molecule type" value="Genomic_DNA"/>
</dbReference>
<feature type="domain" description="Leucine-binding protein" evidence="4">
    <location>
        <begin position="43"/>
        <end position="366"/>
    </location>
</feature>
<organism evidence="5 6">
    <name type="scientific">Modicisalibacter muralis</name>
    <dbReference type="NCBI Taxonomy" id="119000"/>
    <lineage>
        <taxon>Bacteria</taxon>
        <taxon>Pseudomonadati</taxon>
        <taxon>Pseudomonadota</taxon>
        <taxon>Gammaproteobacteria</taxon>
        <taxon>Oceanospirillales</taxon>
        <taxon>Halomonadaceae</taxon>
        <taxon>Modicisalibacter</taxon>
    </lineage>
</organism>
<dbReference type="STRING" id="119000.SAMN05661010_03320"/>
<name>A0A1G9QCB9_9GAMM</name>
<gene>
    <name evidence="5" type="ORF">SAMN05661010_03320</name>
</gene>
<dbReference type="InterPro" id="IPR028081">
    <property type="entry name" value="Leu-bd"/>
</dbReference>
<reference evidence="5 6" key="1">
    <citation type="submission" date="2016-10" db="EMBL/GenBank/DDBJ databases">
        <authorList>
            <person name="de Groot N.N."/>
        </authorList>
    </citation>
    <scope>NUCLEOTIDE SEQUENCE [LARGE SCALE GENOMIC DNA]</scope>
    <source>
        <strain evidence="5 6">DSM 14789</strain>
    </source>
</reference>
<dbReference type="Proteomes" id="UP000198654">
    <property type="component" value="Unassembled WGS sequence"/>
</dbReference>
<dbReference type="AlphaFoldDB" id="A0A1G9QCB9"/>
<proteinExistence type="inferred from homology"/>
<dbReference type="CDD" id="cd06346">
    <property type="entry name" value="PBP1_ABC_ligand_binding-like"/>
    <property type="match status" value="1"/>
</dbReference>
<sequence>MVSFHRSICSPRRGVPRIAALAGSIAIAGSAMSSALAQEAPPTITLGQIAPFTGSAAEFGRFYEDAVALAVEQLNTAAEEVFGGPIIARHITEDTNTLPAPGIEAARKLVEVDGVAAIVGGWSSGVTTAIAESVSIPSGVLQVANGATSPLISVLPSDEQADLIFRTTSPDTLQGIVAAQLANGEIIDDYKFKTAATIYINNPYGQGLSNSFTESFESRGGKVVAQVPHPEEVQPTYRSQLSTALEQDPDLLMVVSYPGHTAVILQETRDFFDMDEWQFVDGNKSTAVLEAVGAETLAGKYGTSPGQNPASPGYENFSKAYDHQRIPPFTASAYDAAIAIGLATAAAIASGEEQLTGEVLRDHLRPVSNPPGKEITGGSQEAITQAMKMIKEGQDINYAGASGAVDFDEQGDVVTPIEVWKFTADGGVETVEYQSAEEIPEK</sequence>
<dbReference type="InterPro" id="IPR051010">
    <property type="entry name" value="BCAA_transport"/>
</dbReference>
<evidence type="ECO:0000313" key="5">
    <source>
        <dbReference type="EMBL" id="SDM08712.1"/>
    </source>
</evidence>
<feature type="chain" id="PRO_5011701675" evidence="3">
    <location>
        <begin position="38"/>
        <end position="442"/>
    </location>
</feature>
<dbReference type="Pfam" id="PF13458">
    <property type="entry name" value="Peripla_BP_6"/>
    <property type="match status" value="1"/>
</dbReference>
<dbReference type="Gene3D" id="3.40.50.2300">
    <property type="match status" value="2"/>
</dbReference>
<keyword evidence="6" id="KW-1185">Reference proteome</keyword>
<dbReference type="OrthoDB" id="7337537at2"/>